<keyword evidence="1 2" id="KW-0663">Pyridoxal phosphate</keyword>
<evidence type="ECO:0000259" key="5">
    <source>
        <dbReference type="Pfam" id="PF01168"/>
    </source>
</evidence>
<name>A0A1I6QPD4_9SPHI</name>
<evidence type="ECO:0000313" key="7">
    <source>
        <dbReference type="Proteomes" id="UP000198785"/>
    </source>
</evidence>
<dbReference type="FunFam" id="3.20.20.10:FF:000018">
    <property type="entry name" value="Pyridoxal phosphate homeostasis protein"/>
    <property type="match status" value="1"/>
</dbReference>
<dbReference type="OrthoDB" id="9804072at2"/>
<dbReference type="RefSeq" id="WP_093363983.1">
    <property type="nucleotide sequence ID" value="NZ_FOZZ01000002.1"/>
</dbReference>
<proteinExistence type="inferred from homology"/>
<dbReference type="EMBL" id="FOZZ01000002">
    <property type="protein sequence ID" value="SFS54264.1"/>
    <property type="molecule type" value="Genomic_DNA"/>
</dbReference>
<evidence type="ECO:0000256" key="2">
    <source>
        <dbReference type="HAMAP-Rule" id="MF_02087"/>
    </source>
</evidence>
<dbReference type="HAMAP" id="MF_02087">
    <property type="entry name" value="PLP_homeostasis"/>
    <property type="match status" value="1"/>
</dbReference>
<organism evidence="6 7">
    <name type="scientific">Sphingobacterium wenxiniae</name>
    <dbReference type="NCBI Taxonomy" id="683125"/>
    <lineage>
        <taxon>Bacteria</taxon>
        <taxon>Pseudomonadati</taxon>
        <taxon>Bacteroidota</taxon>
        <taxon>Sphingobacteriia</taxon>
        <taxon>Sphingobacteriales</taxon>
        <taxon>Sphingobacteriaceae</taxon>
        <taxon>Sphingobacterium</taxon>
    </lineage>
</organism>
<dbReference type="STRING" id="683125.SAMN05660206_102454"/>
<feature type="modified residue" description="N6-(pyridoxal phosphate)lysine" evidence="2 3">
    <location>
        <position position="26"/>
    </location>
</feature>
<dbReference type="PANTHER" id="PTHR10146:SF14">
    <property type="entry name" value="PYRIDOXAL PHOSPHATE HOMEOSTASIS PROTEIN"/>
    <property type="match status" value="1"/>
</dbReference>
<dbReference type="NCBIfam" id="TIGR00044">
    <property type="entry name" value="YggS family pyridoxal phosphate-dependent enzyme"/>
    <property type="match status" value="1"/>
</dbReference>
<evidence type="ECO:0000256" key="4">
    <source>
        <dbReference type="RuleBase" id="RU004514"/>
    </source>
</evidence>
<dbReference type="SUPFAM" id="SSF51419">
    <property type="entry name" value="PLP-binding barrel"/>
    <property type="match status" value="1"/>
</dbReference>
<evidence type="ECO:0000256" key="1">
    <source>
        <dbReference type="ARBA" id="ARBA00022898"/>
    </source>
</evidence>
<accession>A0A1I6QPD4</accession>
<dbReference type="GO" id="GO:0030170">
    <property type="term" value="F:pyridoxal phosphate binding"/>
    <property type="evidence" value="ECO:0007669"/>
    <property type="project" value="UniProtKB-UniRule"/>
</dbReference>
<dbReference type="PANTHER" id="PTHR10146">
    <property type="entry name" value="PROLINE SYNTHETASE CO-TRANSCRIBED BACTERIAL HOMOLOG PROTEIN"/>
    <property type="match status" value="1"/>
</dbReference>
<sequence length="237" mass="26899">MSIASNIESLQIDLNPIGVTLVAVSKTKPVEDIQEAYDAGQRVFGENMVQELVEKQEALPKDIQWHLIGHLQTNKVKYIAPFIAMIQSVDSLKVLKEIDKHAKKHDRIIDCLLQVHIADEDTKFGFDHIELIEILRDEAFGQLQNIRIRGLMGIATNTDNEKVVKEEFYEMKMLFDGVKASFFRKVDSFDILSMGMSSDYKLAIEQGGNMVRLGSTVFGKRVIKHYKLKDGKDAKSE</sequence>
<dbReference type="InterPro" id="IPR029066">
    <property type="entry name" value="PLP-binding_barrel"/>
</dbReference>
<dbReference type="Pfam" id="PF01168">
    <property type="entry name" value="Ala_racemase_N"/>
    <property type="match status" value="1"/>
</dbReference>
<protein>
    <recommendedName>
        <fullName evidence="2">Pyridoxal phosphate homeostasis protein</fullName>
        <shortName evidence="2">PLP homeostasis protein</shortName>
    </recommendedName>
</protein>
<dbReference type="Gene3D" id="3.20.20.10">
    <property type="entry name" value="Alanine racemase"/>
    <property type="match status" value="1"/>
</dbReference>
<dbReference type="AlphaFoldDB" id="A0A1I6QPD4"/>
<comment type="cofactor">
    <cofactor evidence="3">
        <name>pyridoxal 5'-phosphate</name>
        <dbReference type="ChEBI" id="CHEBI:597326"/>
    </cofactor>
</comment>
<comment type="similarity">
    <text evidence="2 4">Belongs to the pyridoxal phosphate-binding protein YggS/PROSC family.</text>
</comment>
<evidence type="ECO:0000256" key="3">
    <source>
        <dbReference type="PIRSR" id="PIRSR004848-1"/>
    </source>
</evidence>
<keyword evidence="7" id="KW-1185">Reference proteome</keyword>
<dbReference type="CDD" id="cd00635">
    <property type="entry name" value="PLPDE_III_YBL036c_like"/>
    <property type="match status" value="1"/>
</dbReference>
<dbReference type="InterPro" id="IPR011078">
    <property type="entry name" value="PyrdxlP_homeostasis"/>
</dbReference>
<gene>
    <name evidence="6" type="ORF">SAMN05660206_102454</name>
</gene>
<dbReference type="Proteomes" id="UP000198785">
    <property type="component" value="Unassembled WGS sequence"/>
</dbReference>
<evidence type="ECO:0000313" key="6">
    <source>
        <dbReference type="EMBL" id="SFS54264.1"/>
    </source>
</evidence>
<dbReference type="InterPro" id="IPR001608">
    <property type="entry name" value="Ala_racemase_N"/>
</dbReference>
<reference evidence="6 7" key="1">
    <citation type="submission" date="2016-10" db="EMBL/GenBank/DDBJ databases">
        <authorList>
            <person name="de Groot N.N."/>
        </authorList>
    </citation>
    <scope>NUCLEOTIDE SEQUENCE [LARGE SCALE GENOMIC DNA]</scope>
    <source>
        <strain evidence="6 7">DSM 22789</strain>
    </source>
</reference>
<dbReference type="PIRSF" id="PIRSF004848">
    <property type="entry name" value="YBL036c_PLPDEIII"/>
    <property type="match status" value="1"/>
</dbReference>
<comment type="function">
    <text evidence="2">Pyridoxal 5'-phosphate (PLP)-binding protein, which is involved in PLP homeostasis.</text>
</comment>
<feature type="domain" description="Alanine racemase N-terminal" evidence="5">
    <location>
        <begin position="3"/>
        <end position="220"/>
    </location>
</feature>